<evidence type="ECO:0000313" key="3">
    <source>
        <dbReference type="EMBL" id="HEN42741.1"/>
    </source>
</evidence>
<feature type="signal peptide" evidence="2">
    <location>
        <begin position="1"/>
        <end position="22"/>
    </location>
</feature>
<keyword evidence="1" id="KW-1133">Transmembrane helix</keyword>
<reference evidence="3" key="1">
    <citation type="journal article" date="2020" name="mSystems">
        <title>Genome- and Community-Level Interaction Insights into Carbon Utilization and Element Cycling Functions of Hydrothermarchaeota in Hydrothermal Sediment.</title>
        <authorList>
            <person name="Zhou Z."/>
            <person name="Liu Y."/>
            <person name="Xu W."/>
            <person name="Pan J."/>
            <person name="Luo Z.H."/>
            <person name="Li M."/>
        </authorList>
    </citation>
    <scope>NUCLEOTIDE SEQUENCE [LARGE SCALE GENOMIC DNA]</scope>
    <source>
        <strain evidence="3">SpSt-349</strain>
    </source>
</reference>
<keyword evidence="1" id="KW-0812">Transmembrane</keyword>
<evidence type="ECO:0000256" key="2">
    <source>
        <dbReference type="SAM" id="SignalP"/>
    </source>
</evidence>
<accession>A0A831UD63</accession>
<keyword evidence="1" id="KW-0472">Membrane</keyword>
<name>A0A831UD63_GEOME</name>
<organism evidence="3">
    <name type="scientific">Geobacter metallireducens</name>
    <dbReference type="NCBI Taxonomy" id="28232"/>
    <lineage>
        <taxon>Bacteria</taxon>
        <taxon>Pseudomonadati</taxon>
        <taxon>Thermodesulfobacteriota</taxon>
        <taxon>Desulfuromonadia</taxon>
        <taxon>Geobacterales</taxon>
        <taxon>Geobacteraceae</taxon>
        <taxon>Geobacter</taxon>
    </lineage>
</organism>
<gene>
    <name evidence="3" type="ORF">ENQ87_10270</name>
</gene>
<comment type="caution">
    <text evidence="3">The sequence shown here is derived from an EMBL/GenBank/DDBJ whole genome shotgun (WGS) entry which is preliminary data.</text>
</comment>
<evidence type="ECO:0000256" key="1">
    <source>
        <dbReference type="SAM" id="Phobius"/>
    </source>
</evidence>
<proteinExistence type="predicted"/>
<keyword evidence="2" id="KW-0732">Signal</keyword>
<sequence length="77" mass="8087">MKRTALTQALAAWLGTAAPALAASGAREDNSGIFVWIFLGFCALIIVAQLAPALLMMLGFAKGLKKEPHAAKESAHH</sequence>
<protein>
    <submittedName>
        <fullName evidence="3">Uncharacterized protein</fullName>
    </submittedName>
</protein>
<feature type="chain" id="PRO_5032990794" evidence="2">
    <location>
        <begin position="23"/>
        <end position="77"/>
    </location>
</feature>
<feature type="transmembrane region" description="Helical" evidence="1">
    <location>
        <begin position="32"/>
        <end position="58"/>
    </location>
</feature>
<dbReference type="EMBL" id="DSOV01000044">
    <property type="protein sequence ID" value="HEN42741.1"/>
    <property type="molecule type" value="Genomic_DNA"/>
</dbReference>
<dbReference type="AlphaFoldDB" id="A0A831UD63"/>